<sequence length="228" mass="25242">MRQVYRRLVRRFHPDLGGPADFLAQINAAYDAIRRDRPFALPAVAARPLRRRPVATCRLGRDLQKSMAETALLALDDWLAVRHGLPRSPLLRQMACRSGLFSPVERPGLLLPCGVTLWSEALVLHHDGAIRAGPNILILPGLRAGDGGRPEPNGNLSAILRSVPRPSRVIELPVEDARRYGLDLRFDDRALPVRLRFAGRGENAGAALCDATAKRYRGLFRQAIAPEF</sequence>
<dbReference type="EMBL" id="JBHTJT010000030">
    <property type="protein sequence ID" value="MFD0980773.1"/>
    <property type="molecule type" value="Genomic_DNA"/>
</dbReference>
<accession>A0ABW3ISP2</accession>
<organism evidence="1 2">
    <name type="scientific">Tropicimonas aquimaris</name>
    <dbReference type="NCBI Taxonomy" id="914152"/>
    <lineage>
        <taxon>Bacteria</taxon>
        <taxon>Pseudomonadati</taxon>
        <taxon>Pseudomonadota</taxon>
        <taxon>Alphaproteobacteria</taxon>
        <taxon>Rhodobacterales</taxon>
        <taxon>Roseobacteraceae</taxon>
        <taxon>Tropicimonas</taxon>
    </lineage>
</organism>
<name>A0ABW3ISP2_9RHOB</name>
<dbReference type="Proteomes" id="UP001597108">
    <property type="component" value="Unassembled WGS sequence"/>
</dbReference>
<proteinExistence type="predicted"/>
<comment type="caution">
    <text evidence="1">The sequence shown here is derived from an EMBL/GenBank/DDBJ whole genome shotgun (WGS) entry which is preliminary data.</text>
</comment>
<keyword evidence="2" id="KW-1185">Reference proteome</keyword>
<gene>
    <name evidence="1" type="ORF">ACFQ2S_14060</name>
</gene>
<dbReference type="Gene3D" id="1.10.287.110">
    <property type="entry name" value="DnaJ domain"/>
    <property type="match status" value="1"/>
</dbReference>
<evidence type="ECO:0000313" key="2">
    <source>
        <dbReference type="Proteomes" id="UP001597108"/>
    </source>
</evidence>
<dbReference type="InterPro" id="IPR036869">
    <property type="entry name" value="J_dom_sf"/>
</dbReference>
<evidence type="ECO:0000313" key="1">
    <source>
        <dbReference type="EMBL" id="MFD0980773.1"/>
    </source>
</evidence>
<reference evidence="2" key="1">
    <citation type="journal article" date="2019" name="Int. J. Syst. Evol. Microbiol.">
        <title>The Global Catalogue of Microorganisms (GCM) 10K type strain sequencing project: providing services to taxonomists for standard genome sequencing and annotation.</title>
        <authorList>
            <consortium name="The Broad Institute Genomics Platform"/>
            <consortium name="The Broad Institute Genome Sequencing Center for Infectious Disease"/>
            <person name="Wu L."/>
            <person name="Ma J."/>
        </authorList>
    </citation>
    <scope>NUCLEOTIDE SEQUENCE [LARGE SCALE GENOMIC DNA]</scope>
    <source>
        <strain evidence="2">CCUG 60524</strain>
    </source>
</reference>
<dbReference type="SUPFAM" id="SSF46565">
    <property type="entry name" value="Chaperone J-domain"/>
    <property type="match status" value="1"/>
</dbReference>
<protein>
    <submittedName>
        <fullName evidence="1">DnaJ family molecular chaperone</fullName>
    </submittedName>
</protein>